<dbReference type="EMBL" id="DVML01000007">
    <property type="protein sequence ID" value="HIU22119.1"/>
    <property type="molecule type" value="Genomic_DNA"/>
</dbReference>
<accession>A0A9D1L240</accession>
<evidence type="ECO:0000313" key="2">
    <source>
        <dbReference type="EMBL" id="HIU22119.1"/>
    </source>
</evidence>
<keyword evidence="1" id="KW-0472">Membrane</keyword>
<feature type="transmembrane region" description="Helical" evidence="1">
    <location>
        <begin position="12"/>
        <end position="29"/>
    </location>
</feature>
<sequence length="139" mass="16442">MHKKLFYFRTAFLELNTILFVYCLIRGGYYNVILAGYFTLLIILLQILTYLEWKKQKKELMEDMLFHILSITCHASLFVVLLRTVFDQNILSTYFLEEQGIATHGINIMYLNSNFIYISILFMLLILYGCIKGKTKKRS</sequence>
<organism evidence="2 3">
    <name type="scientific">Candidatus Fimihabitans intestinipullorum</name>
    <dbReference type="NCBI Taxonomy" id="2840820"/>
    <lineage>
        <taxon>Bacteria</taxon>
        <taxon>Bacillati</taxon>
        <taxon>Mycoplasmatota</taxon>
        <taxon>Mycoplasmatota incertae sedis</taxon>
        <taxon>Candidatus Fimihabitans</taxon>
    </lineage>
</organism>
<evidence type="ECO:0000313" key="3">
    <source>
        <dbReference type="Proteomes" id="UP000824087"/>
    </source>
</evidence>
<comment type="caution">
    <text evidence="2">The sequence shown here is derived from an EMBL/GenBank/DDBJ whole genome shotgun (WGS) entry which is preliminary data.</text>
</comment>
<gene>
    <name evidence="2" type="ORF">IAD49_00910</name>
</gene>
<proteinExistence type="predicted"/>
<reference evidence="2" key="1">
    <citation type="submission" date="2020-10" db="EMBL/GenBank/DDBJ databases">
        <authorList>
            <person name="Gilroy R."/>
        </authorList>
    </citation>
    <scope>NUCLEOTIDE SEQUENCE</scope>
    <source>
        <strain evidence="2">CHK197-8231</strain>
    </source>
</reference>
<dbReference type="AlphaFoldDB" id="A0A9D1L240"/>
<name>A0A9D1L240_9BACT</name>
<reference evidence="2" key="2">
    <citation type="journal article" date="2021" name="PeerJ">
        <title>Extensive microbial diversity within the chicken gut microbiome revealed by metagenomics and culture.</title>
        <authorList>
            <person name="Gilroy R."/>
            <person name="Ravi A."/>
            <person name="Getino M."/>
            <person name="Pursley I."/>
            <person name="Horton D.L."/>
            <person name="Alikhan N.F."/>
            <person name="Baker D."/>
            <person name="Gharbi K."/>
            <person name="Hall N."/>
            <person name="Watson M."/>
            <person name="Adriaenssens E.M."/>
            <person name="Foster-Nyarko E."/>
            <person name="Jarju S."/>
            <person name="Secka A."/>
            <person name="Antonio M."/>
            <person name="Oren A."/>
            <person name="Chaudhuri R.R."/>
            <person name="La Ragione R."/>
            <person name="Hildebrand F."/>
            <person name="Pallen M.J."/>
        </authorList>
    </citation>
    <scope>NUCLEOTIDE SEQUENCE</scope>
    <source>
        <strain evidence="2">CHK197-8231</strain>
    </source>
</reference>
<protein>
    <submittedName>
        <fullName evidence="2">Uncharacterized protein</fullName>
    </submittedName>
</protein>
<keyword evidence="1" id="KW-0812">Transmembrane</keyword>
<keyword evidence="1" id="KW-1133">Transmembrane helix</keyword>
<feature type="transmembrane region" description="Helical" evidence="1">
    <location>
        <begin position="114"/>
        <end position="131"/>
    </location>
</feature>
<dbReference type="Proteomes" id="UP000824087">
    <property type="component" value="Unassembled WGS sequence"/>
</dbReference>
<evidence type="ECO:0000256" key="1">
    <source>
        <dbReference type="SAM" id="Phobius"/>
    </source>
</evidence>
<feature type="transmembrane region" description="Helical" evidence="1">
    <location>
        <begin position="65"/>
        <end position="86"/>
    </location>
</feature>
<feature type="transmembrane region" description="Helical" evidence="1">
    <location>
        <begin position="35"/>
        <end position="53"/>
    </location>
</feature>